<accession>I4ALZ0</accession>
<proteinExistence type="predicted"/>
<dbReference type="PANTHER" id="PTHR34406:SF1">
    <property type="entry name" value="PROTEIN YCEI"/>
    <property type="match status" value="1"/>
</dbReference>
<protein>
    <recommendedName>
        <fullName evidence="1">Lipid/polyisoprenoid-binding YceI-like domain-containing protein</fullName>
    </recommendedName>
</protein>
<gene>
    <name evidence="2" type="ordered locus">Fleli_2612</name>
</gene>
<dbReference type="Gene3D" id="2.40.128.110">
    <property type="entry name" value="Lipid/polyisoprenoid-binding, YceI-like"/>
    <property type="match status" value="1"/>
</dbReference>
<dbReference type="STRING" id="880071.Fleli_2612"/>
<dbReference type="InterPro" id="IPR036761">
    <property type="entry name" value="TTHA0802/YceI-like_sf"/>
</dbReference>
<keyword evidence="3" id="KW-1185">Reference proteome</keyword>
<dbReference type="HOGENOM" id="CLU_071003_5_2_10"/>
<dbReference type="EMBL" id="CP003345">
    <property type="protein sequence ID" value="AFM04975.1"/>
    <property type="molecule type" value="Genomic_DNA"/>
</dbReference>
<evidence type="ECO:0000313" key="3">
    <source>
        <dbReference type="Proteomes" id="UP000006054"/>
    </source>
</evidence>
<evidence type="ECO:0000313" key="2">
    <source>
        <dbReference type="EMBL" id="AFM04975.1"/>
    </source>
</evidence>
<dbReference type="PANTHER" id="PTHR34406">
    <property type="entry name" value="PROTEIN YCEI"/>
    <property type="match status" value="1"/>
</dbReference>
<dbReference type="KEGG" id="fli:Fleli_2612"/>
<dbReference type="SUPFAM" id="SSF101874">
    <property type="entry name" value="YceI-like"/>
    <property type="match status" value="1"/>
</dbReference>
<dbReference type="OrthoDB" id="9811006at2"/>
<name>I4ALZ0_BERLS</name>
<evidence type="ECO:0000259" key="1">
    <source>
        <dbReference type="SMART" id="SM00867"/>
    </source>
</evidence>
<dbReference type="eggNOG" id="COG2353">
    <property type="taxonomic scope" value="Bacteria"/>
</dbReference>
<dbReference type="AlphaFoldDB" id="I4ALZ0"/>
<dbReference type="Proteomes" id="UP000006054">
    <property type="component" value="Chromosome"/>
</dbReference>
<dbReference type="InterPro" id="IPR007372">
    <property type="entry name" value="Lipid/polyisoprenoid-bd_YceI"/>
</dbReference>
<sequence precursor="true">MKNNLLFLPLLLVFIFGFTFSNSVFKETTSVSNKANQTIVSSVTFKIKNAGIGIDGSFKGFQGTVNFNPDNLSTSKFDVSIDAKTIDTDNETRDNHLRKDEYFDVEKHPKISMKSSKIEKISDGKYKATFNLTLKGKTKAVSFPFSYTKTTAGYKLKGFFEIDRRDFEVGGSSWILSDDVKVYIDLEVKN</sequence>
<feature type="domain" description="Lipid/polyisoprenoid-binding YceI-like" evidence="1">
    <location>
        <begin position="36"/>
        <end position="189"/>
    </location>
</feature>
<organism evidence="2 3">
    <name type="scientific">Bernardetia litoralis (strain ATCC 23117 / DSM 6794 / NBRC 15988 / NCIMB 1366 / Fx l1 / Sio-4)</name>
    <name type="common">Flexibacter litoralis</name>
    <dbReference type="NCBI Taxonomy" id="880071"/>
    <lineage>
        <taxon>Bacteria</taxon>
        <taxon>Pseudomonadati</taxon>
        <taxon>Bacteroidota</taxon>
        <taxon>Cytophagia</taxon>
        <taxon>Cytophagales</taxon>
        <taxon>Bernardetiaceae</taxon>
        <taxon>Bernardetia</taxon>
    </lineage>
</organism>
<dbReference type="Pfam" id="PF04264">
    <property type="entry name" value="YceI"/>
    <property type="match status" value="1"/>
</dbReference>
<dbReference type="SMART" id="SM00867">
    <property type="entry name" value="YceI"/>
    <property type="match status" value="1"/>
</dbReference>
<reference evidence="3" key="1">
    <citation type="submission" date="2012-06" db="EMBL/GenBank/DDBJ databases">
        <title>The complete genome of Flexibacter litoralis DSM 6794.</title>
        <authorList>
            <person name="Lucas S."/>
            <person name="Copeland A."/>
            <person name="Lapidus A."/>
            <person name="Glavina del Rio T."/>
            <person name="Dalin E."/>
            <person name="Tice H."/>
            <person name="Bruce D."/>
            <person name="Goodwin L."/>
            <person name="Pitluck S."/>
            <person name="Peters L."/>
            <person name="Ovchinnikova G."/>
            <person name="Lu M."/>
            <person name="Kyrpides N."/>
            <person name="Mavromatis K."/>
            <person name="Ivanova N."/>
            <person name="Brettin T."/>
            <person name="Detter J.C."/>
            <person name="Han C."/>
            <person name="Larimer F."/>
            <person name="Land M."/>
            <person name="Hauser L."/>
            <person name="Markowitz V."/>
            <person name="Cheng J.-F."/>
            <person name="Hugenholtz P."/>
            <person name="Woyke T."/>
            <person name="Wu D."/>
            <person name="Spring S."/>
            <person name="Lang E."/>
            <person name="Kopitz M."/>
            <person name="Brambilla E."/>
            <person name="Klenk H.-P."/>
            <person name="Eisen J.A."/>
        </authorList>
    </citation>
    <scope>NUCLEOTIDE SEQUENCE [LARGE SCALE GENOMIC DNA]</scope>
    <source>
        <strain evidence="3">ATCC 23117 / DSM 6794 / NBRC 15988 / NCIMB 1366 / Sio-4</strain>
    </source>
</reference>
<dbReference type="RefSeq" id="WP_014798412.1">
    <property type="nucleotide sequence ID" value="NC_018018.1"/>
</dbReference>